<evidence type="ECO:0000256" key="1">
    <source>
        <dbReference type="ARBA" id="ARBA00008761"/>
    </source>
</evidence>
<dbReference type="AlphaFoldDB" id="A0A1D8TKV9"/>
<evidence type="ECO:0000313" key="8">
    <source>
        <dbReference type="EMBL" id="AOW98290.1"/>
    </source>
</evidence>
<reference evidence="9" key="1">
    <citation type="submission" date="2016-10" db="EMBL/GenBank/DDBJ databases">
        <title>Comparative genomics uncovers the prolific and rare metabolic potential of the cyanobacterial genus Moorea.</title>
        <authorList>
            <person name="Leao T."/>
            <person name="Castelao G."/>
            <person name="Korobeynikov A."/>
            <person name="Monroe E.A."/>
            <person name="Podell S."/>
            <person name="Glukhov E."/>
            <person name="Allen E."/>
            <person name="Gerwick W.H."/>
            <person name="Gerwick L."/>
        </authorList>
    </citation>
    <scope>NUCLEOTIDE SEQUENCE [LARGE SCALE GENOMIC DNA]</scope>
    <source>
        <strain evidence="9">PAL-8-15-08-1</strain>
    </source>
</reference>
<name>A0A1D8TKV9_9CYAN</name>
<dbReference type="PANTHER" id="PTHR30405">
    <property type="entry name" value="TRANSPOSASE"/>
    <property type="match status" value="1"/>
</dbReference>
<dbReference type="STRING" id="1458985.BJP34_01500"/>
<evidence type="ECO:0000256" key="2">
    <source>
        <dbReference type="ARBA" id="ARBA00011044"/>
    </source>
</evidence>
<dbReference type="GO" id="GO:0003677">
    <property type="term" value="F:DNA binding"/>
    <property type="evidence" value="ECO:0007669"/>
    <property type="project" value="UniProtKB-KW"/>
</dbReference>
<feature type="domain" description="Cas12f1-like TNB" evidence="7">
    <location>
        <begin position="292"/>
        <end position="356"/>
    </location>
</feature>
<dbReference type="NCBIfam" id="TIGR01766">
    <property type="entry name" value="IS200/IS605 family accessory protein TnpB-like domain"/>
    <property type="match status" value="1"/>
</dbReference>
<proteinExistence type="inferred from homology"/>
<dbReference type="EMBL" id="CP017599">
    <property type="protein sequence ID" value="AOW98290.1"/>
    <property type="molecule type" value="Genomic_DNA"/>
</dbReference>
<dbReference type="OrthoDB" id="435395at2"/>
<accession>A0A1D8TKV9</accession>
<dbReference type="KEGG" id="mpro:BJP34_01500"/>
<dbReference type="NCBIfam" id="NF040570">
    <property type="entry name" value="guided_TnpB"/>
    <property type="match status" value="1"/>
</dbReference>
<evidence type="ECO:0000259" key="6">
    <source>
        <dbReference type="Pfam" id="PF01385"/>
    </source>
</evidence>
<dbReference type="InterPro" id="IPR010095">
    <property type="entry name" value="Cas12f1-like_TNB"/>
</dbReference>
<gene>
    <name evidence="8" type="ORF">BJP34_01500</name>
</gene>
<dbReference type="GO" id="GO:0006310">
    <property type="term" value="P:DNA recombination"/>
    <property type="evidence" value="ECO:0007669"/>
    <property type="project" value="UniProtKB-KW"/>
</dbReference>
<keyword evidence="3" id="KW-0815">Transposition</keyword>
<sequence>MIVLEFKVKGNKTQYAAIDEAIRTGQFVRNKCIRYWMDNKGIGQKDLYRHNTWLRSEYPFVKALNSHACQASVERAYNSISRFYDKCKKQVPGKKGYPKFKKFSRSVEYKTSGWKLSPDTKSINFLDKKGIGKLKLKGTWELWRYDQTLIKRVRLVRRADGYYVQFCIKVDISKPLEPSHTNVGLDVGLKEFYTDSKGGVETNPRFYRKGEKRLKFYQRRVFRKKKGSVNRKKAINRLGRTHLKISRQREEHAKRLARCVIHSNDVVAYEDLRVKNLVKNHCLAKSINDAGWYQFRKWLEYFGQKFGRQTIAVNPAYTSQNCSKCGEVVKKSLSTRTHTCSCGCVLDRDHNAAINILKRALGTVGHTGTWIIDPNALGESASTLPDSGLEEPR</sequence>
<dbReference type="Pfam" id="PF07282">
    <property type="entry name" value="Cas12f1-like_TNB"/>
    <property type="match status" value="1"/>
</dbReference>
<feature type="domain" description="Probable transposase IS891/IS1136/IS1341" evidence="6">
    <location>
        <begin position="165"/>
        <end position="280"/>
    </location>
</feature>
<dbReference type="Pfam" id="PF01385">
    <property type="entry name" value="OrfB_IS605"/>
    <property type="match status" value="1"/>
</dbReference>
<dbReference type="InterPro" id="IPR001959">
    <property type="entry name" value="Transposase"/>
</dbReference>
<dbReference type="RefSeq" id="WP_070390801.1">
    <property type="nucleotide sequence ID" value="NZ_CP017599.1"/>
</dbReference>
<comment type="similarity">
    <text evidence="1">In the C-terminal section; belongs to the transposase 35 family.</text>
</comment>
<organism evidence="8 9">
    <name type="scientific">Moorena producens PAL-8-15-08-1</name>
    <dbReference type="NCBI Taxonomy" id="1458985"/>
    <lineage>
        <taxon>Bacteria</taxon>
        <taxon>Bacillati</taxon>
        <taxon>Cyanobacteriota</taxon>
        <taxon>Cyanophyceae</taxon>
        <taxon>Coleofasciculales</taxon>
        <taxon>Coleofasciculaceae</taxon>
        <taxon>Moorena</taxon>
    </lineage>
</organism>
<dbReference type="PANTHER" id="PTHR30405:SF25">
    <property type="entry name" value="RNA-GUIDED DNA ENDONUCLEASE INSQ-RELATED"/>
    <property type="match status" value="1"/>
</dbReference>
<dbReference type="InterPro" id="IPR051399">
    <property type="entry name" value="RNA-guided_DNA_endo/Transpos"/>
</dbReference>
<evidence type="ECO:0000259" key="7">
    <source>
        <dbReference type="Pfam" id="PF07282"/>
    </source>
</evidence>
<keyword evidence="5" id="KW-0233">DNA recombination</keyword>
<keyword evidence="4" id="KW-0238">DNA-binding</keyword>
<evidence type="ECO:0000256" key="5">
    <source>
        <dbReference type="ARBA" id="ARBA00023172"/>
    </source>
</evidence>
<evidence type="ECO:0000256" key="3">
    <source>
        <dbReference type="ARBA" id="ARBA00022578"/>
    </source>
</evidence>
<dbReference type="Proteomes" id="UP000177870">
    <property type="component" value="Chromosome"/>
</dbReference>
<evidence type="ECO:0000313" key="9">
    <source>
        <dbReference type="Proteomes" id="UP000177870"/>
    </source>
</evidence>
<evidence type="ECO:0000256" key="4">
    <source>
        <dbReference type="ARBA" id="ARBA00023125"/>
    </source>
</evidence>
<protein>
    <submittedName>
        <fullName evidence="8">Transposase</fullName>
    </submittedName>
</protein>
<dbReference type="GO" id="GO:0032196">
    <property type="term" value="P:transposition"/>
    <property type="evidence" value="ECO:0007669"/>
    <property type="project" value="UniProtKB-KW"/>
</dbReference>
<comment type="similarity">
    <text evidence="2">In the N-terminal section; belongs to the transposase 2 family.</text>
</comment>